<organism evidence="2 3">
    <name type="scientific">Nepenthes gracilis</name>
    <name type="common">Slender pitcher plant</name>
    <dbReference type="NCBI Taxonomy" id="150966"/>
    <lineage>
        <taxon>Eukaryota</taxon>
        <taxon>Viridiplantae</taxon>
        <taxon>Streptophyta</taxon>
        <taxon>Embryophyta</taxon>
        <taxon>Tracheophyta</taxon>
        <taxon>Spermatophyta</taxon>
        <taxon>Magnoliopsida</taxon>
        <taxon>eudicotyledons</taxon>
        <taxon>Gunneridae</taxon>
        <taxon>Pentapetalae</taxon>
        <taxon>Caryophyllales</taxon>
        <taxon>Nepenthaceae</taxon>
        <taxon>Nepenthes</taxon>
    </lineage>
</organism>
<proteinExistence type="predicted"/>
<feature type="region of interest" description="Disordered" evidence="1">
    <location>
        <begin position="1"/>
        <end position="23"/>
    </location>
</feature>
<evidence type="ECO:0000256" key="1">
    <source>
        <dbReference type="SAM" id="MobiDB-lite"/>
    </source>
</evidence>
<dbReference type="Proteomes" id="UP001279734">
    <property type="component" value="Unassembled WGS sequence"/>
</dbReference>
<evidence type="ECO:0000313" key="2">
    <source>
        <dbReference type="EMBL" id="GMH13797.1"/>
    </source>
</evidence>
<accession>A0AAD3XQJ6</accession>
<name>A0AAD3XQJ6_NEPGR</name>
<dbReference type="AlphaFoldDB" id="A0AAD3XQJ6"/>
<gene>
    <name evidence="2" type="ORF">Nepgr_015638</name>
</gene>
<reference evidence="2" key="1">
    <citation type="submission" date="2023-05" db="EMBL/GenBank/DDBJ databases">
        <title>Nepenthes gracilis genome sequencing.</title>
        <authorList>
            <person name="Fukushima K."/>
        </authorList>
    </citation>
    <scope>NUCLEOTIDE SEQUENCE</scope>
    <source>
        <strain evidence="2">SING2019-196</strain>
    </source>
</reference>
<sequence length="77" mass="7744">MAGEEKPTFLVTPATGGASSVGDSCNGSTCDGFKAEKAVGLSEEVKNERGGGGHDQVADQFSRNDAVCGGEISLPVL</sequence>
<protein>
    <submittedName>
        <fullName evidence="2">Uncharacterized protein</fullName>
    </submittedName>
</protein>
<comment type="caution">
    <text evidence="2">The sequence shown here is derived from an EMBL/GenBank/DDBJ whole genome shotgun (WGS) entry which is preliminary data.</text>
</comment>
<dbReference type="EMBL" id="BSYO01000013">
    <property type="protein sequence ID" value="GMH13797.1"/>
    <property type="molecule type" value="Genomic_DNA"/>
</dbReference>
<evidence type="ECO:0000313" key="3">
    <source>
        <dbReference type="Proteomes" id="UP001279734"/>
    </source>
</evidence>
<keyword evidence="3" id="KW-1185">Reference proteome</keyword>